<accession>A0A418MPN9</accession>
<feature type="region of interest" description="Disordered" evidence="1">
    <location>
        <begin position="55"/>
        <end position="97"/>
    </location>
</feature>
<evidence type="ECO:0000313" key="4">
    <source>
        <dbReference type="Proteomes" id="UP000283832"/>
    </source>
</evidence>
<dbReference type="AlphaFoldDB" id="A0A418MPN9"/>
<organism evidence="3 4">
    <name type="scientific">Micromonospora radicis</name>
    <dbReference type="NCBI Taxonomy" id="1894971"/>
    <lineage>
        <taxon>Bacteria</taxon>
        <taxon>Bacillati</taxon>
        <taxon>Actinomycetota</taxon>
        <taxon>Actinomycetes</taxon>
        <taxon>Micromonosporales</taxon>
        <taxon>Micromonosporaceae</taxon>
        <taxon>Micromonospora</taxon>
    </lineage>
</organism>
<evidence type="ECO:0000256" key="1">
    <source>
        <dbReference type="SAM" id="MobiDB-lite"/>
    </source>
</evidence>
<gene>
    <name evidence="3" type="ORF">D2L64_22830</name>
</gene>
<keyword evidence="2" id="KW-0472">Membrane</keyword>
<reference evidence="3 4" key="1">
    <citation type="submission" date="2018-08" db="EMBL/GenBank/DDBJ databases">
        <title>Jishengella sp. nov., isolated from a root of Azadirachta indica A. Juss. var. siamensis Valenton.</title>
        <authorList>
            <person name="Kuncharoen N."/>
            <person name="Tanasupawat S."/>
            <person name="Kudo T."/>
            <person name="Ohkuma M."/>
        </authorList>
    </citation>
    <scope>NUCLEOTIDE SEQUENCE [LARGE SCALE GENOMIC DNA]</scope>
    <source>
        <strain evidence="3 4">AZ1-13</strain>
    </source>
</reference>
<dbReference type="EMBL" id="QXEC01000028">
    <property type="protein sequence ID" value="RIV34459.1"/>
    <property type="molecule type" value="Genomic_DNA"/>
</dbReference>
<name>A0A418MPN9_9ACTN</name>
<dbReference type="OrthoDB" id="4775389at2"/>
<proteinExistence type="predicted"/>
<feature type="transmembrane region" description="Helical" evidence="2">
    <location>
        <begin position="20"/>
        <end position="41"/>
    </location>
</feature>
<protein>
    <submittedName>
        <fullName evidence="3">Uncharacterized protein</fullName>
    </submittedName>
</protein>
<keyword evidence="2" id="KW-1133">Transmembrane helix</keyword>
<dbReference type="Proteomes" id="UP000283832">
    <property type="component" value="Unassembled WGS sequence"/>
</dbReference>
<evidence type="ECO:0000313" key="3">
    <source>
        <dbReference type="EMBL" id="RIV34459.1"/>
    </source>
</evidence>
<dbReference type="RefSeq" id="WP_119579263.1">
    <property type="nucleotide sequence ID" value="NZ_QXEC01000028.1"/>
</dbReference>
<evidence type="ECO:0000256" key="2">
    <source>
        <dbReference type="SAM" id="Phobius"/>
    </source>
</evidence>
<comment type="caution">
    <text evidence="3">The sequence shown here is derived from an EMBL/GenBank/DDBJ whole genome shotgun (WGS) entry which is preliminary data.</text>
</comment>
<keyword evidence="2" id="KW-0812">Transmembrane</keyword>
<sequence>MLTAAQVLAQNNFGDTRTGGLAGPMGLFLLLVLGTATVLLIRNMNTRLRRLPDQFPAQRSATEADAAGQTVGDPTDETVAADSSGPAPNAHQQHREG</sequence>
<keyword evidence="4" id="KW-1185">Reference proteome</keyword>